<protein>
    <submittedName>
        <fullName evidence="1">Uncharacterized protein</fullName>
    </submittedName>
</protein>
<accession>A0A117QN82</accession>
<dbReference type="EMBL" id="LMWS01000018">
    <property type="protein sequence ID" value="KUN37661.1"/>
    <property type="molecule type" value="Genomic_DNA"/>
</dbReference>
<evidence type="ECO:0000313" key="1">
    <source>
        <dbReference type="EMBL" id="KUN37661.1"/>
    </source>
</evidence>
<evidence type="ECO:0000313" key="2">
    <source>
        <dbReference type="Proteomes" id="UP000053271"/>
    </source>
</evidence>
<dbReference type="RefSeq" id="WP_067233728.1">
    <property type="nucleotide sequence ID" value="NZ_KQ948553.1"/>
</dbReference>
<reference evidence="1 2" key="1">
    <citation type="submission" date="2015-10" db="EMBL/GenBank/DDBJ databases">
        <title>Draft genome sequence of Streptomyces longwoodensis DSM 41677, type strain for the species Streptomyces longwoodensis.</title>
        <authorList>
            <person name="Ruckert C."/>
            <person name="Winkler A."/>
            <person name="Kalinowski J."/>
            <person name="Kampfer P."/>
            <person name="Glaeser S."/>
        </authorList>
    </citation>
    <scope>NUCLEOTIDE SEQUENCE [LARGE SCALE GENOMIC DNA]</scope>
    <source>
        <strain evidence="1 2">DSM 41677</strain>
    </source>
</reference>
<organism evidence="1 2">
    <name type="scientific">Streptomyces longwoodensis</name>
    <dbReference type="NCBI Taxonomy" id="68231"/>
    <lineage>
        <taxon>Bacteria</taxon>
        <taxon>Bacillati</taxon>
        <taxon>Actinomycetota</taxon>
        <taxon>Actinomycetes</taxon>
        <taxon>Kitasatosporales</taxon>
        <taxon>Streptomycetaceae</taxon>
        <taxon>Streptomyces</taxon>
    </lineage>
</organism>
<proteinExistence type="predicted"/>
<dbReference type="GeneID" id="91425980"/>
<dbReference type="AlphaFoldDB" id="A0A117QN82"/>
<name>A0A117QN82_9ACTN</name>
<sequence length="78" mass="7413">MASCKCGGGACHCVVTDGPETAVAGAGTATKPYVVGAKVSSTPGNTLTIDADGPFVPASAAPYVTGVPVADMQAGGDD</sequence>
<dbReference type="STRING" id="68231.AQJ30_15365"/>
<gene>
    <name evidence="1" type="ORF">AQJ30_15365</name>
</gene>
<comment type="caution">
    <text evidence="1">The sequence shown here is derived from an EMBL/GenBank/DDBJ whole genome shotgun (WGS) entry which is preliminary data.</text>
</comment>
<dbReference type="Proteomes" id="UP000053271">
    <property type="component" value="Unassembled WGS sequence"/>
</dbReference>
<keyword evidence="2" id="KW-1185">Reference proteome</keyword>